<keyword evidence="4" id="KW-1185">Reference proteome</keyword>
<dbReference type="EMBL" id="CM000645">
    <property type="protein sequence ID" value="EED90419.1"/>
    <property type="molecule type" value="Genomic_DNA"/>
</dbReference>
<dbReference type="PaxDb" id="35128-Thaps41697"/>
<dbReference type="Gene3D" id="3.40.30.10">
    <property type="entry name" value="Glutaredoxin"/>
    <property type="match status" value="1"/>
</dbReference>
<dbReference type="PROSITE" id="PS00194">
    <property type="entry name" value="THIOREDOXIN_1"/>
    <property type="match status" value="1"/>
</dbReference>
<dbReference type="GeneID" id="7443527"/>
<gene>
    <name evidence="3" type="ORF">THAPSDRAFT_41697</name>
</gene>
<dbReference type="Pfam" id="PF00085">
    <property type="entry name" value="Thioredoxin"/>
    <property type="match status" value="1"/>
</dbReference>
<protein>
    <submittedName>
        <fullName evidence="3">Thioredoxin</fullName>
    </submittedName>
</protein>
<dbReference type="PRINTS" id="PR00421">
    <property type="entry name" value="THIOREDOXIN"/>
</dbReference>
<dbReference type="PANTHER" id="PTHR46115">
    <property type="entry name" value="THIOREDOXIN-LIKE PROTEIN 1"/>
    <property type="match status" value="1"/>
</dbReference>
<evidence type="ECO:0000256" key="1">
    <source>
        <dbReference type="ARBA" id="ARBA00023157"/>
    </source>
</evidence>
<dbReference type="CDD" id="cd02947">
    <property type="entry name" value="TRX_family"/>
    <property type="match status" value="1"/>
</dbReference>
<keyword evidence="1" id="KW-1015">Disulfide bond</keyword>
<organism evidence="3 4">
    <name type="scientific">Thalassiosira pseudonana</name>
    <name type="common">Marine diatom</name>
    <name type="synonym">Cyclotella nana</name>
    <dbReference type="NCBI Taxonomy" id="35128"/>
    <lineage>
        <taxon>Eukaryota</taxon>
        <taxon>Sar</taxon>
        <taxon>Stramenopiles</taxon>
        <taxon>Ochrophyta</taxon>
        <taxon>Bacillariophyta</taxon>
        <taxon>Coscinodiscophyceae</taxon>
        <taxon>Thalassiosirophycidae</taxon>
        <taxon>Thalassiosirales</taxon>
        <taxon>Thalassiosiraceae</taxon>
        <taxon>Thalassiosira</taxon>
    </lineage>
</organism>
<dbReference type="RefSeq" id="XP_002292444.1">
    <property type="nucleotide sequence ID" value="XM_002292408.1"/>
</dbReference>
<proteinExistence type="predicted"/>
<dbReference type="SUPFAM" id="SSF52833">
    <property type="entry name" value="Thioredoxin-like"/>
    <property type="match status" value="1"/>
</dbReference>
<dbReference type="AlphaFoldDB" id="B8C830"/>
<dbReference type="InterPro" id="IPR036249">
    <property type="entry name" value="Thioredoxin-like_sf"/>
</dbReference>
<evidence type="ECO:0000313" key="4">
    <source>
        <dbReference type="Proteomes" id="UP000001449"/>
    </source>
</evidence>
<dbReference type="eggNOG" id="KOG0907">
    <property type="taxonomic scope" value="Eukaryota"/>
</dbReference>
<dbReference type="HOGENOM" id="CLU_090389_14_0_1"/>
<sequence length="105" mass="11457">MVKFVESEGEWMALMEESKSKLVVVDFTASWCGPCQMIAPHFQAMADENPNVTFVKVDVDAMDKIAQMCGVRAMPTFQFFKGGEKVDEMCGANVAGLKAKVASLA</sequence>
<dbReference type="KEGG" id="tps:THAPSDRAFT_41697"/>
<dbReference type="InterPro" id="IPR017937">
    <property type="entry name" value="Thioredoxin_CS"/>
</dbReference>
<reference evidence="3 4" key="1">
    <citation type="journal article" date="2004" name="Science">
        <title>The genome of the diatom Thalassiosira pseudonana: ecology, evolution, and metabolism.</title>
        <authorList>
            <person name="Armbrust E.V."/>
            <person name="Berges J.A."/>
            <person name="Bowler C."/>
            <person name="Green B.R."/>
            <person name="Martinez D."/>
            <person name="Putnam N.H."/>
            <person name="Zhou S."/>
            <person name="Allen A.E."/>
            <person name="Apt K.E."/>
            <person name="Bechner M."/>
            <person name="Brzezinski M.A."/>
            <person name="Chaal B.K."/>
            <person name="Chiovitti A."/>
            <person name="Davis A.K."/>
            <person name="Demarest M.S."/>
            <person name="Detter J.C."/>
            <person name="Glavina T."/>
            <person name="Goodstein D."/>
            <person name="Hadi M.Z."/>
            <person name="Hellsten U."/>
            <person name="Hildebrand M."/>
            <person name="Jenkins B.D."/>
            <person name="Jurka J."/>
            <person name="Kapitonov V.V."/>
            <person name="Kroger N."/>
            <person name="Lau W.W."/>
            <person name="Lane T.W."/>
            <person name="Larimer F.W."/>
            <person name="Lippmeier J.C."/>
            <person name="Lucas S."/>
            <person name="Medina M."/>
            <person name="Montsant A."/>
            <person name="Obornik M."/>
            <person name="Parker M.S."/>
            <person name="Palenik B."/>
            <person name="Pazour G.J."/>
            <person name="Richardson P.M."/>
            <person name="Rynearson T.A."/>
            <person name="Saito M.A."/>
            <person name="Schwartz D.C."/>
            <person name="Thamatrakoln K."/>
            <person name="Valentin K."/>
            <person name="Vardi A."/>
            <person name="Wilkerson F.P."/>
            <person name="Rokhsar D.S."/>
        </authorList>
    </citation>
    <scope>NUCLEOTIDE SEQUENCE [LARGE SCALE GENOMIC DNA]</scope>
    <source>
        <strain evidence="3 4">CCMP1335</strain>
    </source>
</reference>
<dbReference type="FunFam" id="3.40.30.10:FF:000245">
    <property type="entry name" value="Thioredoxin"/>
    <property type="match status" value="1"/>
</dbReference>
<name>B8C830_THAPS</name>
<dbReference type="InterPro" id="IPR013766">
    <property type="entry name" value="Thioredoxin_domain"/>
</dbReference>
<dbReference type="OMA" id="DFHALWC"/>
<reference evidence="3 4" key="2">
    <citation type="journal article" date="2008" name="Nature">
        <title>The Phaeodactylum genome reveals the evolutionary history of diatom genomes.</title>
        <authorList>
            <person name="Bowler C."/>
            <person name="Allen A.E."/>
            <person name="Badger J.H."/>
            <person name="Grimwood J."/>
            <person name="Jabbari K."/>
            <person name="Kuo A."/>
            <person name="Maheswari U."/>
            <person name="Martens C."/>
            <person name="Maumus F."/>
            <person name="Otillar R.P."/>
            <person name="Rayko E."/>
            <person name="Salamov A."/>
            <person name="Vandepoele K."/>
            <person name="Beszteri B."/>
            <person name="Gruber A."/>
            <person name="Heijde M."/>
            <person name="Katinka M."/>
            <person name="Mock T."/>
            <person name="Valentin K."/>
            <person name="Verret F."/>
            <person name="Berges J.A."/>
            <person name="Brownlee C."/>
            <person name="Cadoret J.P."/>
            <person name="Chiovitti A."/>
            <person name="Choi C.J."/>
            <person name="Coesel S."/>
            <person name="De Martino A."/>
            <person name="Detter J.C."/>
            <person name="Durkin C."/>
            <person name="Falciatore A."/>
            <person name="Fournet J."/>
            <person name="Haruta M."/>
            <person name="Huysman M.J."/>
            <person name="Jenkins B.D."/>
            <person name="Jiroutova K."/>
            <person name="Jorgensen R.E."/>
            <person name="Joubert Y."/>
            <person name="Kaplan A."/>
            <person name="Kroger N."/>
            <person name="Kroth P.G."/>
            <person name="La Roche J."/>
            <person name="Lindquist E."/>
            <person name="Lommer M."/>
            <person name="Martin-Jezequel V."/>
            <person name="Lopez P.J."/>
            <person name="Lucas S."/>
            <person name="Mangogna M."/>
            <person name="McGinnis K."/>
            <person name="Medlin L.K."/>
            <person name="Montsant A."/>
            <person name="Oudot-Le Secq M.P."/>
            <person name="Napoli C."/>
            <person name="Obornik M."/>
            <person name="Parker M.S."/>
            <person name="Petit J.L."/>
            <person name="Porcel B.M."/>
            <person name="Poulsen N."/>
            <person name="Robison M."/>
            <person name="Rychlewski L."/>
            <person name="Rynearson T.A."/>
            <person name="Schmutz J."/>
            <person name="Shapiro H."/>
            <person name="Siaut M."/>
            <person name="Stanley M."/>
            <person name="Sussman M.R."/>
            <person name="Taylor A.R."/>
            <person name="Vardi A."/>
            <person name="von Dassow P."/>
            <person name="Vyverman W."/>
            <person name="Willis A."/>
            <person name="Wyrwicz L.S."/>
            <person name="Rokhsar D.S."/>
            <person name="Weissenbach J."/>
            <person name="Armbrust E.V."/>
            <person name="Green B.R."/>
            <person name="Van de Peer Y."/>
            <person name="Grigoriev I.V."/>
        </authorList>
    </citation>
    <scope>NUCLEOTIDE SEQUENCE [LARGE SCALE GENOMIC DNA]</scope>
    <source>
        <strain evidence="3 4">CCMP1335</strain>
    </source>
</reference>
<dbReference type="PROSITE" id="PS51352">
    <property type="entry name" value="THIOREDOXIN_2"/>
    <property type="match status" value="1"/>
</dbReference>
<dbReference type="Proteomes" id="UP000001449">
    <property type="component" value="Chromosome 9"/>
</dbReference>
<evidence type="ECO:0000259" key="2">
    <source>
        <dbReference type="PROSITE" id="PS51352"/>
    </source>
</evidence>
<evidence type="ECO:0000313" key="3">
    <source>
        <dbReference type="EMBL" id="EED90419.1"/>
    </source>
</evidence>
<feature type="domain" description="Thioredoxin" evidence="2">
    <location>
        <begin position="1"/>
        <end position="105"/>
    </location>
</feature>
<dbReference type="InParanoid" id="B8C830"/>
<accession>B8C830</accession>
<dbReference type="STRING" id="35128.B8C830"/>